<dbReference type="Proteomes" id="UP001239169">
    <property type="component" value="Chromosome"/>
</dbReference>
<dbReference type="EMBL" id="CP124685">
    <property type="protein sequence ID" value="WGX74992.1"/>
    <property type="molecule type" value="Genomic_DNA"/>
</dbReference>
<name>A0ABY8R097_PARBF</name>
<reference evidence="1 2" key="1">
    <citation type="submission" date="2023-04" db="EMBL/GenBank/DDBJ databases">
        <title>Bacteria Genome Submission.</title>
        <authorList>
            <person name="Isaac P."/>
        </authorList>
    </citation>
    <scope>NUCLEOTIDE SEQUENCE [LARGE SCALE GENOMIC DNA]</scope>
    <source>
        <strain evidence="1 2">SampleS7P1</strain>
    </source>
</reference>
<gene>
    <name evidence="1" type="ORF">QJS64_12860</name>
</gene>
<proteinExistence type="predicted"/>
<evidence type="ECO:0000313" key="2">
    <source>
        <dbReference type="Proteomes" id="UP001239169"/>
    </source>
</evidence>
<protein>
    <submittedName>
        <fullName evidence="1">Uncharacterized protein</fullName>
    </submittedName>
</protein>
<accession>A0ABY8R097</accession>
<evidence type="ECO:0000313" key="1">
    <source>
        <dbReference type="EMBL" id="WGX74992.1"/>
    </source>
</evidence>
<organism evidence="1 2">
    <name type="scientific">Paraclostridium bifermentans</name>
    <name type="common">Clostridium bifermentans</name>
    <dbReference type="NCBI Taxonomy" id="1490"/>
    <lineage>
        <taxon>Bacteria</taxon>
        <taxon>Bacillati</taxon>
        <taxon>Bacillota</taxon>
        <taxon>Clostridia</taxon>
        <taxon>Peptostreptococcales</taxon>
        <taxon>Peptostreptococcaceae</taxon>
        <taxon>Paraclostridium</taxon>
    </lineage>
</organism>
<sequence length="120" mass="13729">MYKLNVWKNEEEIQLPLKSELQLIINEYCLQLEDENKFDKLLKINENSISDYVSRITKNIIGRGCTPTVLSNTFISKALSNGNYVFEVSNLTLESASTIVTHVKIDKDLINKQTSILNSF</sequence>
<keyword evidence="2" id="KW-1185">Reference proteome</keyword>